<name>A0A314UYI8_PRUYE</name>
<sequence length="89" mass="10360">MLDFAFGLYTIHQRDDPPHHSKSFATSLFLTHILLIFRKSTQTQPLARSVFEAQIIEESYWPPEDEEFPELVGNDYEVVVYSPTSLSFH</sequence>
<accession>A0A314UYI8</accession>
<proteinExistence type="predicted"/>
<dbReference type="AlphaFoldDB" id="A0A314UYI8"/>
<comment type="caution">
    <text evidence="1">The sequence shown here is derived from an EMBL/GenBank/DDBJ whole genome shotgun (WGS) entry which is preliminary data.</text>
</comment>
<protein>
    <submittedName>
        <fullName evidence="1">Uncharacterized protein</fullName>
    </submittedName>
</protein>
<dbReference type="Proteomes" id="UP000250321">
    <property type="component" value="Unassembled WGS sequence"/>
</dbReference>
<organism evidence="1 2">
    <name type="scientific">Prunus yedoensis var. nudiflora</name>
    <dbReference type="NCBI Taxonomy" id="2094558"/>
    <lineage>
        <taxon>Eukaryota</taxon>
        <taxon>Viridiplantae</taxon>
        <taxon>Streptophyta</taxon>
        <taxon>Embryophyta</taxon>
        <taxon>Tracheophyta</taxon>
        <taxon>Spermatophyta</taxon>
        <taxon>Magnoliopsida</taxon>
        <taxon>eudicotyledons</taxon>
        <taxon>Gunneridae</taxon>
        <taxon>Pentapetalae</taxon>
        <taxon>rosids</taxon>
        <taxon>fabids</taxon>
        <taxon>Rosales</taxon>
        <taxon>Rosaceae</taxon>
        <taxon>Amygdaloideae</taxon>
        <taxon>Amygdaleae</taxon>
        <taxon>Prunus</taxon>
    </lineage>
</organism>
<reference evidence="1 2" key="1">
    <citation type="submission" date="2018-02" db="EMBL/GenBank/DDBJ databases">
        <title>Draft genome of wild Prunus yedoensis var. nudiflora.</title>
        <authorList>
            <person name="Baek S."/>
            <person name="Kim J.-H."/>
            <person name="Choi K."/>
            <person name="Kim G.-B."/>
            <person name="Cho A."/>
            <person name="Jang H."/>
            <person name="Shin C.-H."/>
            <person name="Yu H.-J."/>
            <person name="Mun J.-H."/>
        </authorList>
    </citation>
    <scope>NUCLEOTIDE SEQUENCE [LARGE SCALE GENOMIC DNA]</scope>
    <source>
        <strain evidence="2">cv. Jeju island</strain>
        <tissue evidence="1">Leaf</tissue>
    </source>
</reference>
<gene>
    <name evidence="1" type="ORF">Pyn_33324</name>
</gene>
<dbReference type="EMBL" id="PJQY01002902">
    <property type="protein sequence ID" value="PQM41896.1"/>
    <property type="molecule type" value="Genomic_DNA"/>
</dbReference>
<evidence type="ECO:0000313" key="1">
    <source>
        <dbReference type="EMBL" id="PQM41896.1"/>
    </source>
</evidence>
<keyword evidence="2" id="KW-1185">Reference proteome</keyword>
<evidence type="ECO:0000313" key="2">
    <source>
        <dbReference type="Proteomes" id="UP000250321"/>
    </source>
</evidence>